<reference evidence="3 4" key="1">
    <citation type="submission" date="2015-09" db="EMBL/GenBank/DDBJ databases">
        <title>Sorangium comparison.</title>
        <authorList>
            <person name="Zaburannyi N."/>
            <person name="Bunk B."/>
            <person name="Overmann J."/>
            <person name="Mueller R."/>
        </authorList>
    </citation>
    <scope>NUCLEOTIDE SEQUENCE [LARGE SCALE GENOMIC DNA]</scope>
    <source>
        <strain evidence="3 4">So ceGT47</strain>
    </source>
</reference>
<dbReference type="NCBIfam" id="TIGR01646">
    <property type="entry name" value="vgr_GE"/>
    <property type="match status" value="1"/>
</dbReference>
<dbReference type="InterPro" id="IPR006531">
    <property type="entry name" value="Gp5/Vgr_OB"/>
</dbReference>
<dbReference type="SUPFAM" id="SSF69255">
    <property type="entry name" value="gp5 N-terminal domain-like"/>
    <property type="match status" value="1"/>
</dbReference>
<evidence type="ECO:0000313" key="4">
    <source>
        <dbReference type="Proteomes" id="UP000295781"/>
    </source>
</evidence>
<dbReference type="NCBIfam" id="TIGR03361">
    <property type="entry name" value="VI_Rhs_Vgr"/>
    <property type="match status" value="1"/>
</dbReference>
<dbReference type="Gene3D" id="2.40.50.230">
    <property type="entry name" value="Gp5 N-terminal domain"/>
    <property type="match status" value="1"/>
</dbReference>
<sequence>MDDLIKISSGALPSSTRVVGFRGVEAISRPYQIDIYLLLQGEDAESLDLSDAIGARASLALDWLTDNRPPFVFAGVLATLGVLHELDGRSLLRAVLVPKLWLLGLSRHSRIFTKQTFPDVMKAVLEENGIGPDEYEMRLGSYDVEEHICQYRESDLDFLSRWMEREGIFYFFEHSPDGDKVVFCDAKAYEEDPIGAPVRYHPQVGHDVSAGMSLRTFTSQHTTLPAAIKLKDYDYARPNLNVAGAARVSPNGAGEVSLYGERFFTPAAGERLARIRAEEMLARQVVYRASGTRLHLRPGYTFELDDHPRAAFNARYLTIEAHHYGNQLAGTTMYREMLDLPHEDVYFVELTAIPAKTQMRAESRTPWPRIYGYENGTVDGPAESEYAQIDDLGRYNVKFKFDESNLKSGKASTFVRMMQPHGGGIEGFHFPLRRGTEVVLSFLGGDPDRPVISGVVPNALTPSPITSGNHTRNVIQTGGRNRLELEDRAGQQRVTLSTPYSNTYLRMGAPNDDHELIVKTDDNTLLDAGKNFDQTVGLNGGGTWNATIKDSWITHVQSGIHELFVESGTSYTEIEGDTWLHVLTGNLFTDVDTGTMITNVEGDTTTTVKTGNYTVNIDTGNTTVTTKSGDTLVDTQSGTTTIKSQGKMTLETQDQCEVRVKSNMMQYVDGNMVGEIKGAAQLTTHGPFQKLYNSNNVNVTGGFKSDTFLGLSNTNAIGASIATFVGAKATLELSAAFTATYAAKLDIAGGVALAFKWGASLAINSAVELTVKPTSIETGAAKISQLPTRLAMCALRYHLSGVHVLS</sequence>
<dbReference type="Gene3D" id="3.55.50.10">
    <property type="entry name" value="Baseplate protein-like domains"/>
    <property type="match status" value="1"/>
</dbReference>
<proteinExistence type="inferred from homology"/>
<dbReference type="AlphaFoldDB" id="A0A4V0NDH5"/>
<dbReference type="Gene3D" id="2.30.110.50">
    <property type="match status" value="1"/>
</dbReference>
<dbReference type="Pfam" id="PF05954">
    <property type="entry name" value="Phage_GPD"/>
    <property type="match status" value="1"/>
</dbReference>
<dbReference type="InterPro" id="IPR017847">
    <property type="entry name" value="T6SS_RhsGE_Vgr_subset"/>
</dbReference>
<organism evidence="3 4">
    <name type="scientific">Sorangium cellulosum</name>
    <name type="common">Polyangium cellulosum</name>
    <dbReference type="NCBI Taxonomy" id="56"/>
    <lineage>
        <taxon>Bacteria</taxon>
        <taxon>Pseudomonadati</taxon>
        <taxon>Myxococcota</taxon>
        <taxon>Polyangia</taxon>
        <taxon>Polyangiales</taxon>
        <taxon>Polyangiaceae</taxon>
        <taxon>Sorangium</taxon>
    </lineage>
</organism>
<dbReference type="EMBL" id="CP012670">
    <property type="protein sequence ID" value="AUX22692.1"/>
    <property type="molecule type" value="Genomic_DNA"/>
</dbReference>
<dbReference type="InterPro" id="IPR006533">
    <property type="entry name" value="T6SS_Vgr_RhsGE"/>
</dbReference>
<evidence type="ECO:0000259" key="2">
    <source>
        <dbReference type="Pfam" id="PF04717"/>
    </source>
</evidence>
<accession>A0A4V0NDH5</accession>
<evidence type="ECO:0000256" key="1">
    <source>
        <dbReference type="ARBA" id="ARBA00005558"/>
    </source>
</evidence>
<dbReference type="SUPFAM" id="SSF69279">
    <property type="entry name" value="Phage tail proteins"/>
    <property type="match status" value="2"/>
</dbReference>
<dbReference type="Proteomes" id="UP000295781">
    <property type="component" value="Chromosome"/>
</dbReference>
<protein>
    <recommendedName>
        <fullName evidence="2">Gp5/Type VI secretion system Vgr protein OB-fold domain-containing protein</fullName>
    </recommendedName>
</protein>
<comment type="similarity">
    <text evidence="1">Belongs to the VgrG protein family.</text>
</comment>
<evidence type="ECO:0000313" key="3">
    <source>
        <dbReference type="EMBL" id="AUX22692.1"/>
    </source>
</evidence>
<dbReference type="RefSeq" id="WP_129347812.1">
    <property type="nucleotide sequence ID" value="NZ_CP012670.1"/>
</dbReference>
<gene>
    <name evidence="3" type="ORF">SOCEGT47_031980</name>
</gene>
<dbReference type="OrthoDB" id="5482463at2"/>
<name>A0A4V0NDH5_SORCE</name>
<dbReference type="Gene3D" id="4.10.220.110">
    <property type="match status" value="1"/>
</dbReference>
<dbReference type="Pfam" id="PF04717">
    <property type="entry name" value="Phage_base_V"/>
    <property type="match status" value="1"/>
</dbReference>
<feature type="domain" description="Gp5/Type VI secretion system Vgr protein OB-fold" evidence="2">
    <location>
        <begin position="394"/>
        <end position="455"/>
    </location>
</feature>
<dbReference type="InterPro" id="IPR037026">
    <property type="entry name" value="Vgr_OB-fold_dom_sf"/>
</dbReference>